<organism evidence="1 2">
    <name type="scientific">Deinococcus indicus</name>
    <dbReference type="NCBI Taxonomy" id="223556"/>
    <lineage>
        <taxon>Bacteria</taxon>
        <taxon>Thermotogati</taxon>
        <taxon>Deinococcota</taxon>
        <taxon>Deinococci</taxon>
        <taxon>Deinococcales</taxon>
        <taxon>Deinococcaceae</taxon>
        <taxon>Deinococcus</taxon>
    </lineage>
</organism>
<gene>
    <name evidence="1" type="ORF">CBQ26_14350</name>
</gene>
<evidence type="ECO:0000313" key="2">
    <source>
        <dbReference type="Proteomes" id="UP000197208"/>
    </source>
</evidence>
<accession>A0A246BHS3</accession>
<protein>
    <submittedName>
        <fullName evidence="1">Uncharacterized protein</fullName>
    </submittedName>
</protein>
<comment type="caution">
    <text evidence="1">The sequence shown here is derived from an EMBL/GenBank/DDBJ whole genome shotgun (WGS) entry which is preliminary data.</text>
</comment>
<name>A0A246BHS3_9DEIO</name>
<dbReference type="OrthoDB" id="71932at2"/>
<dbReference type="AlphaFoldDB" id="A0A246BHS3"/>
<keyword evidence="2" id="KW-1185">Reference proteome</keyword>
<reference evidence="1 2" key="1">
    <citation type="submission" date="2017-05" db="EMBL/GenBank/DDBJ databases">
        <title>De novo genome assembly of Deniococcus indicus strain DR1.</title>
        <authorList>
            <person name="Chauhan D."/>
            <person name="Yennamalli R.M."/>
            <person name="Priyadarshini R."/>
        </authorList>
    </citation>
    <scope>NUCLEOTIDE SEQUENCE [LARGE SCALE GENOMIC DNA]</scope>
    <source>
        <strain evidence="1 2">DR1</strain>
    </source>
</reference>
<dbReference type="Proteomes" id="UP000197208">
    <property type="component" value="Unassembled WGS sequence"/>
</dbReference>
<evidence type="ECO:0000313" key="1">
    <source>
        <dbReference type="EMBL" id="OWL94817.1"/>
    </source>
</evidence>
<sequence>MQRVLAGVEGDVTVLLPNTGDMEVRAALEEDARKTGRLDGPFETSAAGEAYARANIFLTSDLRTGTMTSLDGRAHDVICQREQDGVLCVIDNLIAGASRLEGLPGRVGSIYAVGPLRPPYTTPGYLPF</sequence>
<dbReference type="EMBL" id="NHMK01000022">
    <property type="protein sequence ID" value="OWL94817.1"/>
    <property type="molecule type" value="Genomic_DNA"/>
</dbReference>
<proteinExistence type="predicted"/>